<dbReference type="Gene3D" id="3.30.559.10">
    <property type="entry name" value="Chloramphenicol acetyltransferase-like domain"/>
    <property type="match status" value="1"/>
</dbReference>
<accession>A0A0D9WDB9</accession>
<dbReference type="InterPro" id="IPR023213">
    <property type="entry name" value="CAT-like_dom_sf"/>
</dbReference>
<protein>
    <submittedName>
        <fullName evidence="1">Uncharacterized protein</fullName>
    </submittedName>
</protein>
<evidence type="ECO:0000313" key="1">
    <source>
        <dbReference type="EnsemblPlants" id="LPERR05G04390.1"/>
    </source>
</evidence>
<reference evidence="1 2" key="1">
    <citation type="submission" date="2012-08" db="EMBL/GenBank/DDBJ databases">
        <title>Oryza genome evolution.</title>
        <authorList>
            <person name="Wing R.A."/>
        </authorList>
    </citation>
    <scope>NUCLEOTIDE SEQUENCE</scope>
</reference>
<keyword evidence="2" id="KW-1185">Reference proteome</keyword>
<dbReference type="EnsemblPlants" id="LPERR05G04390.1">
    <property type="protein sequence ID" value="LPERR05G04390.1"/>
    <property type="gene ID" value="LPERR05G04390"/>
</dbReference>
<reference evidence="1" key="3">
    <citation type="submission" date="2015-04" db="UniProtKB">
        <authorList>
            <consortium name="EnsemblPlants"/>
        </authorList>
    </citation>
    <scope>IDENTIFICATION</scope>
</reference>
<dbReference type="Proteomes" id="UP000032180">
    <property type="component" value="Chromosome 5"/>
</dbReference>
<evidence type="ECO:0000313" key="2">
    <source>
        <dbReference type="Proteomes" id="UP000032180"/>
    </source>
</evidence>
<name>A0A0D9WDB9_9ORYZ</name>
<dbReference type="GO" id="GO:0050734">
    <property type="term" value="F:hydroxycinnamoyltransferase activity"/>
    <property type="evidence" value="ECO:0007669"/>
    <property type="project" value="UniProtKB-ARBA"/>
</dbReference>
<dbReference type="eggNOG" id="ENOG502QV4M">
    <property type="taxonomic scope" value="Eukaryota"/>
</dbReference>
<organism evidence="1 2">
    <name type="scientific">Leersia perrieri</name>
    <dbReference type="NCBI Taxonomy" id="77586"/>
    <lineage>
        <taxon>Eukaryota</taxon>
        <taxon>Viridiplantae</taxon>
        <taxon>Streptophyta</taxon>
        <taxon>Embryophyta</taxon>
        <taxon>Tracheophyta</taxon>
        <taxon>Spermatophyta</taxon>
        <taxon>Magnoliopsida</taxon>
        <taxon>Liliopsida</taxon>
        <taxon>Poales</taxon>
        <taxon>Poaceae</taxon>
        <taxon>BOP clade</taxon>
        <taxon>Oryzoideae</taxon>
        <taxon>Oryzeae</taxon>
        <taxon>Oryzinae</taxon>
        <taxon>Leersia</taxon>
    </lineage>
</organism>
<dbReference type="Gramene" id="LPERR05G04390.1">
    <property type="protein sequence ID" value="LPERR05G04390.1"/>
    <property type="gene ID" value="LPERR05G04390"/>
</dbReference>
<dbReference type="AlphaFoldDB" id="A0A0D9WDB9"/>
<reference evidence="2" key="2">
    <citation type="submission" date="2013-12" db="EMBL/GenBank/DDBJ databases">
        <authorList>
            <person name="Yu Y."/>
            <person name="Lee S."/>
            <person name="de Baynast K."/>
            <person name="Wissotski M."/>
            <person name="Liu L."/>
            <person name="Talag J."/>
            <person name="Goicoechea J."/>
            <person name="Angelova A."/>
            <person name="Jetty R."/>
            <person name="Kudrna D."/>
            <person name="Golser W."/>
            <person name="Rivera L."/>
            <person name="Zhang J."/>
            <person name="Wing R."/>
        </authorList>
    </citation>
    <scope>NUCLEOTIDE SEQUENCE</scope>
</reference>
<dbReference type="STRING" id="77586.A0A0D9WDB9"/>
<sequence length="225" mass="24276">MASGNGSGVRVLSRRLVKASDESIQPHVLPVSNINLIVPFQISMLCIYPRRRKYVGNVVTFTAVEASVEEINRKPLQEVASMVRDAIALPAPASSYDERIQESTGWRSTMGRDKKRYMDTVSVGLGSPAVSVTAFLSFAVDTEIGFGHAVMALPMSSFSARVCSAFVQLVARPGGDGSWITSAFVWPRLAAALEAGEIFKPVTTEYLGLWPASAVNYAGMITSKI</sequence>
<proteinExistence type="predicted"/>
<dbReference type="HOGENOM" id="CLU_107333_0_0_1"/>